<dbReference type="Proteomes" id="UP000295070">
    <property type="component" value="Chromosome 24"/>
</dbReference>
<gene>
    <name evidence="2" type="ORF">EPR50_G00238110</name>
</gene>
<comment type="caution">
    <text evidence="2">The sequence shown here is derived from an EMBL/GenBank/DDBJ whole genome shotgun (WGS) entry which is preliminary data.</text>
</comment>
<proteinExistence type="predicted"/>
<dbReference type="Gene3D" id="2.60.40.10">
    <property type="entry name" value="Immunoglobulins"/>
    <property type="match status" value="1"/>
</dbReference>
<feature type="signal peptide" evidence="1">
    <location>
        <begin position="1"/>
        <end position="29"/>
    </location>
</feature>
<keyword evidence="1" id="KW-0732">Signal</keyword>
<feature type="chain" id="PRO_5019713902" description="Immunoglobulin V-set domain-containing protein" evidence="1">
    <location>
        <begin position="30"/>
        <end position="188"/>
    </location>
</feature>
<accession>A0A484BYF5</accession>
<organism evidence="2 3">
    <name type="scientific">Perca flavescens</name>
    <name type="common">American yellow perch</name>
    <name type="synonym">Morone flavescens</name>
    <dbReference type="NCBI Taxonomy" id="8167"/>
    <lineage>
        <taxon>Eukaryota</taxon>
        <taxon>Metazoa</taxon>
        <taxon>Chordata</taxon>
        <taxon>Craniata</taxon>
        <taxon>Vertebrata</taxon>
        <taxon>Euteleostomi</taxon>
        <taxon>Actinopterygii</taxon>
        <taxon>Neopterygii</taxon>
        <taxon>Teleostei</taxon>
        <taxon>Neoteleostei</taxon>
        <taxon>Acanthomorphata</taxon>
        <taxon>Eupercaria</taxon>
        <taxon>Perciformes</taxon>
        <taxon>Percoidei</taxon>
        <taxon>Percidae</taxon>
        <taxon>Percinae</taxon>
        <taxon>Perca</taxon>
    </lineage>
</organism>
<dbReference type="STRING" id="8167.A0A484BYF5"/>
<dbReference type="InterPro" id="IPR013783">
    <property type="entry name" value="Ig-like_fold"/>
</dbReference>
<name>A0A484BYF5_PERFV</name>
<dbReference type="SUPFAM" id="SSF48726">
    <property type="entry name" value="Immunoglobulin"/>
    <property type="match status" value="1"/>
</dbReference>
<evidence type="ECO:0008006" key="4">
    <source>
        <dbReference type="Google" id="ProtNLM"/>
    </source>
</evidence>
<evidence type="ECO:0000313" key="3">
    <source>
        <dbReference type="Proteomes" id="UP000295070"/>
    </source>
</evidence>
<dbReference type="InterPro" id="IPR036179">
    <property type="entry name" value="Ig-like_dom_sf"/>
</dbReference>
<keyword evidence="3" id="KW-1185">Reference proteome</keyword>
<evidence type="ECO:0000313" key="2">
    <source>
        <dbReference type="EMBL" id="TDG96270.1"/>
    </source>
</evidence>
<reference evidence="2 3" key="1">
    <citation type="submission" date="2019-01" db="EMBL/GenBank/DDBJ databases">
        <title>A chromosome-scale genome assembly of the yellow perch, Perca flavescens.</title>
        <authorList>
            <person name="Feron R."/>
            <person name="Morvezen R."/>
            <person name="Bestin A."/>
            <person name="Haffray P."/>
            <person name="Klopp C."/>
            <person name="Zahm M."/>
            <person name="Cabau C."/>
            <person name="Roques C."/>
            <person name="Donnadieu C."/>
            <person name="Bouchez O."/>
            <person name="Christie M."/>
            <person name="Larson W."/>
            <person name="Guiguen Y."/>
        </authorList>
    </citation>
    <scope>NUCLEOTIDE SEQUENCE [LARGE SCALE GENOMIC DNA]</scope>
    <source>
        <strain evidence="2">YP-PL-M2</strain>
        <tissue evidence="2">Blood</tissue>
    </source>
</reference>
<dbReference type="EMBL" id="SCKG01000024">
    <property type="protein sequence ID" value="TDG96270.1"/>
    <property type="molecule type" value="Genomic_DNA"/>
</dbReference>
<evidence type="ECO:0000256" key="1">
    <source>
        <dbReference type="SAM" id="SignalP"/>
    </source>
</evidence>
<protein>
    <recommendedName>
        <fullName evidence="4">Immunoglobulin V-set domain-containing protein</fullName>
    </recommendedName>
</protein>
<sequence length="188" mass="20770">MMRMSMKMAAVSTISLLLLCCVAISLADSQDGCDYNAIKGKDFTVPLSSKLEPYHQLKWRHNNTVIVVRRTANVFVVGNNTDVSKNGSLLLKNLKDSDNGIYTAELFTSSRPATPVLANIAPNSTASSSSSSSSIPELWNRPELTLSPAPDDFHRPHDKLKKLMMTSSLLLFLSPGRKLSKYKEYDTM</sequence>
<dbReference type="AlphaFoldDB" id="A0A484BYF5"/>